<dbReference type="Proteomes" id="UP000254076">
    <property type="component" value="Unassembled WGS sequence"/>
</dbReference>
<dbReference type="EMBL" id="UAVB01000001">
    <property type="protein sequence ID" value="SQA17301.1"/>
    <property type="molecule type" value="Genomic_DNA"/>
</dbReference>
<dbReference type="HAMAP" id="MF_00745">
    <property type="entry name" value="SprT_like"/>
    <property type="match status" value="1"/>
</dbReference>
<evidence type="ECO:0000256" key="4">
    <source>
        <dbReference type="HAMAP-Rule" id="MF_00745"/>
    </source>
</evidence>
<dbReference type="InterPro" id="IPR006640">
    <property type="entry name" value="SprT-like_domain"/>
</dbReference>
<feature type="binding site" evidence="4">
    <location>
        <position position="72"/>
    </location>
    <ligand>
        <name>Zn(2+)</name>
        <dbReference type="ChEBI" id="CHEBI:29105"/>
    </ligand>
</feature>
<comment type="caution">
    <text evidence="7">The sequence shown here is derived from an EMBL/GenBank/DDBJ whole genome shotgun (WGS) entry which is preliminary data.</text>
</comment>
<dbReference type="GO" id="GO:0008270">
    <property type="term" value="F:zinc ion binding"/>
    <property type="evidence" value="ECO:0007669"/>
    <property type="project" value="UniProtKB-UniRule"/>
</dbReference>
<organism evidence="7 11">
    <name type="scientific">Streptococcus agalactiae</name>
    <dbReference type="NCBI Taxonomy" id="1311"/>
    <lineage>
        <taxon>Bacteria</taxon>
        <taxon>Bacillati</taxon>
        <taxon>Bacillota</taxon>
        <taxon>Bacilli</taxon>
        <taxon>Lactobacillales</taxon>
        <taxon>Streptococcaceae</taxon>
        <taxon>Streptococcus</taxon>
    </lineage>
</organism>
<comment type="subcellular location">
    <subcellularLocation>
        <location evidence="4">Cytoplasm</location>
    </subcellularLocation>
</comment>
<dbReference type="AlphaFoldDB" id="A0A076ZA55"/>
<dbReference type="Proteomes" id="UP000250200">
    <property type="component" value="Unassembled WGS sequence"/>
</dbReference>
<evidence type="ECO:0000256" key="1">
    <source>
        <dbReference type="ARBA" id="ARBA00022490"/>
    </source>
</evidence>
<evidence type="ECO:0000259" key="5">
    <source>
        <dbReference type="SMART" id="SM00731"/>
    </source>
</evidence>
<evidence type="ECO:0000313" key="8">
    <source>
        <dbReference type="EMBL" id="SUN14767.1"/>
    </source>
</evidence>
<feature type="binding site" evidence="4">
    <location>
        <position position="76"/>
    </location>
    <ligand>
        <name>Zn(2+)</name>
        <dbReference type="ChEBI" id="CHEBI:29105"/>
    </ligand>
</feature>
<dbReference type="InterPro" id="IPR023524">
    <property type="entry name" value="Uncharacterised_SprT-like"/>
</dbReference>
<evidence type="ECO:0000313" key="13">
    <source>
        <dbReference type="Proteomes" id="UP000255140"/>
    </source>
</evidence>
<evidence type="ECO:0000313" key="12">
    <source>
        <dbReference type="Proteomes" id="UP000254076"/>
    </source>
</evidence>
<dbReference type="EMBL" id="UHEQ01000004">
    <property type="protein sequence ID" value="SUN14767.1"/>
    <property type="molecule type" value="Genomic_DNA"/>
</dbReference>
<protein>
    <recommendedName>
        <fullName evidence="4">Protein SprT-like</fullName>
    </recommendedName>
</protein>
<dbReference type="SMART" id="SM00731">
    <property type="entry name" value="SprT"/>
    <property type="match status" value="1"/>
</dbReference>
<evidence type="ECO:0000256" key="2">
    <source>
        <dbReference type="ARBA" id="ARBA00022723"/>
    </source>
</evidence>
<evidence type="ECO:0000256" key="3">
    <source>
        <dbReference type="ARBA" id="ARBA00022833"/>
    </source>
</evidence>
<evidence type="ECO:0000313" key="6">
    <source>
        <dbReference type="EMBL" id="KLL46013.1"/>
    </source>
</evidence>
<dbReference type="GO" id="GO:0005737">
    <property type="term" value="C:cytoplasm"/>
    <property type="evidence" value="ECO:0007669"/>
    <property type="project" value="UniProtKB-SubCell"/>
</dbReference>
<dbReference type="EMBL" id="LBKL01000006">
    <property type="protein sequence ID" value="KLL46013.1"/>
    <property type="molecule type" value="Genomic_DNA"/>
</dbReference>
<comment type="cofactor">
    <cofactor evidence="4">
        <name>Zn(2+)</name>
        <dbReference type="ChEBI" id="CHEBI:29105"/>
    </cofactor>
    <text evidence="4">Binds 1 zinc ion.</text>
</comment>
<dbReference type="NCBIfam" id="NF003339">
    <property type="entry name" value="PRK04351.1"/>
    <property type="match status" value="1"/>
</dbReference>
<sequence length="156" mass="18745">MDLVLSSQTDLTNYVKKVSIEDFGCQFLHTAHWNNRLRTTGGRFFPNDRHLDFNPKIYREFGIDIFRKIVRHELCHYHLYIQGKGYRHRDKAFKELLEKVDGLRYTPRVTAVKVNYHHYSCQSCGQVYRRRRRVNLRKFACGYCHGRLIESFKNQS</sequence>
<comment type="similarity">
    <text evidence="4">Belongs to the SprT family.</text>
</comment>
<reference evidence="11 12" key="2">
    <citation type="submission" date="2018-06" db="EMBL/GenBank/DDBJ databases">
        <authorList>
            <consortium name="Pathogen Informatics"/>
            <person name="Doyle S."/>
        </authorList>
    </citation>
    <scope>NUCLEOTIDE SEQUENCE [LARGE SCALE GENOMIC DNA]</scope>
    <source>
        <strain evidence="7 11">NCTC8181</strain>
        <strain evidence="8 12">NCTC8185</strain>
        <strain evidence="9 13">NCTC9828</strain>
    </source>
</reference>
<accession>A0A076ZA55</accession>
<dbReference type="Pfam" id="PF10263">
    <property type="entry name" value="SprT-like"/>
    <property type="match status" value="1"/>
</dbReference>
<gene>
    <name evidence="7" type="ORF">NCTC8181_00222</name>
    <name evidence="8" type="ORF">NCTC8185_02066</name>
    <name evidence="9" type="ORF">NCTC9828_01842</name>
    <name evidence="6" type="ORF">WA04_00430</name>
</gene>
<keyword evidence="3 4" id="KW-0862">Zinc</keyword>
<evidence type="ECO:0000313" key="7">
    <source>
        <dbReference type="EMBL" id="SQA17301.1"/>
    </source>
</evidence>
<dbReference type="EMBL" id="UHEW01000005">
    <property type="protein sequence ID" value="SUN29567.1"/>
    <property type="molecule type" value="Genomic_DNA"/>
</dbReference>
<keyword evidence="1 4" id="KW-0963">Cytoplasm</keyword>
<proteinExistence type="inferred from homology"/>
<dbReference type="RefSeq" id="WP_000366648.1">
    <property type="nucleotide sequence ID" value="NZ_CAACXY010000016.1"/>
</dbReference>
<keyword evidence="2 4" id="KW-0479">Metal-binding</keyword>
<evidence type="ECO:0000313" key="11">
    <source>
        <dbReference type="Proteomes" id="UP000250200"/>
    </source>
</evidence>
<evidence type="ECO:0000313" key="10">
    <source>
        <dbReference type="Proteomes" id="UP000035346"/>
    </source>
</evidence>
<dbReference type="GO" id="GO:0006950">
    <property type="term" value="P:response to stress"/>
    <property type="evidence" value="ECO:0007669"/>
    <property type="project" value="UniProtKB-ARBA"/>
</dbReference>
<dbReference type="Proteomes" id="UP000035346">
    <property type="component" value="Unassembled WGS sequence"/>
</dbReference>
<reference evidence="6 10" key="1">
    <citation type="journal article" date="2015" name="PLoS ONE">
        <title>Genomic analysis reveals the molecular basis for capsule loss in the group B streptococcus population.</title>
        <authorList>
            <consortium name="DEVANI Consortium"/>
            <person name="Rosini R."/>
            <person name="Campisi E."/>
            <person name="De Chiara M."/>
            <person name="Tettelin H."/>
            <person name="Rinaudo D."/>
            <person name="Toniolo C."/>
            <person name="Metruccio M."/>
            <person name="Guidotti S."/>
            <person name="Sorensen U.B."/>
            <person name="Kilian M."/>
            <person name="Ramirez M."/>
            <person name="Janulczyk R."/>
            <person name="Donati C."/>
            <person name="Grandi G."/>
            <person name="Margarit I."/>
        </authorList>
    </citation>
    <scope>NUCLEOTIDE SEQUENCE [LARGE SCALE GENOMIC DNA]</scope>
    <source>
        <strain evidence="6 10">DK-B-USS-215</strain>
    </source>
</reference>
<evidence type="ECO:0000313" key="9">
    <source>
        <dbReference type="EMBL" id="SUN29567.1"/>
    </source>
</evidence>
<name>A0A076ZA55_STRAG</name>
<feature type="active site" evidence="4">
    <location>
        <position position="73"/>
    </location>
</feature>
<dbReference type="Proteomes" id="UP000255140">
    <property type="component" value="Unassembled WGS sequence"/>
</dbReference>
<feature type="domain" description="SprT-like" evidence="5">
    <location>
        <begin position="9"/>
        <end position="151"/>
    </location>
</feature>